<feature type="compositionally biased region" description="Polar residues" evidence="1">
    <location>
        <begin position="264"/>
        <end position="274"/>
    </location>
</feature>
<reference evidence="3" key="1">
    <citation type="submission" date="2021-07" db="EMBL/GenBank/DDBJ databases">
        <authorList>
            <person name="Luelf R.H."/>
        </authorList>
    </citation>
    <scope>NUCLEOTIDE SEQUENCE</scope>
    <source>
        <strain evidence="3">TMW 2.2304</strain>
    </source>
</reference>
<feature type="region of interest" description="Disordered" evidence="1">
    <location>
        <begin position="254"/>
        <end position="310"/>
    </location>
</feature>
<evidence type="ECO:0000259" key="2">
    <source>
        <dbReference type="Pfam" id="PF17948"/>
    </source>
</evidence>
<dbReference type="Pfam" id="PF13730">
    <property type="entry name" value="HTH_36"/>
    <property type="match status" value="1"/>
</dbReference>
<dbReference type="EMBL" id="JAHXDE010000004">
    <property type="protein sequence ID" value="MCT8506165.1"/>
    <property type="molecule type" value="Genomic_DNA"/>
</dbReference>
<gene>
    <name evidence="3" type="ORF">KZO87_12350</name>
</gene>
<sequence length="310" mass="33620">MSVEATSWALQQQAITDPAARAVLFGLANHANHEGRHAFPSVDLLCRYTGLGRRTVIAKLKRLQDEGLIRKGNQKVAAAIIDRADRRPVVYDLALGVGIESIDIGDEQSPDVPESRDAENAPRENEPGAADAPREGDGVQMTTPRGARAAPETSLTNPYSHSGAGKSIFEQAARRTDDGGTVPTGGARQFPMTLDWQPDPEQLAAACQRAGLPADTQPKAHQLAKFTAHHADQGRRYGAMAWTAKLVDWIRNDQRQQAQQQTQPTGGSHANRQQRTPRRRLTAAEARERDRALARGEQPGDVLDGDCTPG</sequence>
<feature type="compositionally biased region" description="Basic and acidic residues" evidence="1">
    <location>
        <begin position="285"/>
        <end position="294"/>
    </location>
</feature>
<accession>A0A9X2X3S0</accession>
<evidence type="ECO:0000313" key="3">
    <source>
        <dbReference type="EMBL" id="MCT8506165.1"/>
    </source>
</evidence>
<comment type="caution">
    <text evidence="3">The sequence shown here is derived from an EMBL/GenBank/DDBJ whole genome shotgun (WGS) entry which is preliminary data.</text>
</comment>
<dbReference type="Pfam" id="PF17948">
    <property type="entry name" value="DnaT"/>
    <property type="match status" value="1"/>
</dbReference>
<reference evidence="3" key="2">
    <citation type="journal article" date="2022" name="Syst. Appl. Microbiol.">
        <title>Chromohalobacter moromii sp. nov., a moderately halophilic bacterium isolated from lupine-based moromi fermentation.</title>
        <authorList>
            <person name="Lulf R.H."/>
            <person name="Hilgarth M."/>
            <person name="Ehrmann M.A."/>
        </authorList>
    </citation>
    <scope>NUCLEOTIDE SEQUENCE</scope>
    <source>
        <strain evidence="3">TMW 2.2304</strain>
    </source>
</reference>
<name>A0A9X2X3S0_9GAMM</name>
<protein>
    <submittedName>
        <fullName evidence="3">Helix-turn-helix domain-containing protein</fullName>
    </submittedName>
</protein>
<keyword evidence="4" id="KW-1185">Reference proteome</keyword>
<evidence type="ECO:0000313" key="4">
    <source>
        <dbReference type="Proteomes" id="UP001145353"/>
    </source>
</evidence>
<dbReference type="Gene3D" id="1.10.8.1180">
    <property type="match status" value="1"/>
</dbReference>
<organism evidence="3 4">
    <name type="scientific">Chromohalobacter moromii</name>
    <dbReference type="NCBI Taxonomy" id="2860329"/>
    <lineage>
        <taxon>Bacteria</taxon>
        <taxon>Pseudomonadati</taxon>
        <taxon>Pseudomonadota</taxon>
        <taxon>Gammaproteobacteria</taxon>
        <taxon>Oceanospirillales</taxon>
        <taxon>Halomonadaceae</taxon>
        <taxon>Chromohalobacter</taxon>
    </lineage>
</organism>
<proteinExistence type="predicted"/>
<dbReference type="RefSeq" id="WP_261536058.1">
    <property type="nucleotide sequence ID" value="NZ_JAHXDE010000004.1"/>
</dbReference>
<feature type="region of interest" description="Disordered" evidence="1">
    <location>
        <begin position="104"/>
        <end position="164"/>
    </location>
</feature>
<evidence type="ECO:0000256" key="1">
    <source>
        <dbReference type="SAM" id="MobiDB-lite"/>
    </source>
</evidence>
<feature type="compositionally biased region" description="Basic and acidic residues" evidence="1">
    <location>
        <begin position="113"/>
        <end position="137"/>
    </location>
</feature>
<feature type="domain" description="DnaT DNA-binding" evidence="2">
    <location>
        <begin position="190"/>
        <end position="261"/>
    </location>
</feature>
<dbReference type="InterPro" id="IPR040480">
    <property type="entry name" value="DnaT_DNA_bind"/>
</dbReference>
<dbReference type="AlphaFoldDB" id="A0A9X2X3S0"/>
<dbReference type="Proteomes" id="UP001145353">
    <property type="component" value="Unassembled WGS sequence"/>
</dbReference>